<dbReference type="InterPro" id="IPR045057">
    <property type="entry name" value="Gcn5-rel_NAT"/>
</dbReference>
<comment type="caution">
    <text evidence="2">The sequence shown here is derived from an EMBL/GenBank/DDBJ whole genome shotgun (WGS) entry which is preliminary data.</text>
</comment>
<dbReference type="PROSITE" id="PS51729">
    <property type="entry name" value="GNAT_YJDJ"/>
    <property type="match status" value="1"/>
</dbReference>
<dbReference type="RefSeq" id="WP_043787514.1">
    <property type="nucleotide sequence ID" value="NZ_JMQI01000072.1"/>
</dbReference>
<dbReference type="Proteomes" id="UP000027345">
    <property type="component" value="Unassembled WGS sequence"/>
</dbReference>
<dbReference type="InterPro" id="IPR031165">
    <property type="entry name" value="GNAT_YJDJ"/>
</dbReference>
<evidence type="ECO:0000313" key="2">
    <source>
        <dbReference type="EMBL" id="KDN17520.1"/>
    </source>
</evidence>
<dbReference type="Pfam" id="PF14542">
    <property type="entry name" value="Acetyltransf_CG"/>
    <property type="match status" value="1"/>
</dbReference>
<protein>
    <submittedName>
        <fullName evidence="2">Acetyltransferase</fullName>
    </submittedName>
</protein>
<dbReference type="STRING" id="287986.DV20_35485"/>
<keyword evidence="3" id="KW-1185">Reference proteome</keyword>
<evidence type="ECO:0000259" key="1">
    <source>
        <dbReference type="PROSITE" id="PS51729"/>
    </source>
</evidence>
<proteinExistence type="predicted"/>
<dbReference type="AlphaFoldDB" id="A0A066TRL9"/>
<gene>
    <name evidence="2" type="ORF">DV20_35485</name>
</gene>
<keyword evidence="2" id="KW-0808">Transferase</keyword>
<dbReference type="EMBL" id="JMQI01000072">
    <property type="protein sequence ID" value="KDN17520.1"/>
    <property type="molecule type" value="Genomic_DNA"/>
</dbReference>
<feature type="domain" description="N-acetyltransferase" evidence="1">
    <location>
        <begin position="8"/>
        <end position="94"/>
    </location>
</feature>
<dbReference type="OrthoDB" id="5405911at2"/>
<name>A0A066TRL9_9PSEU</name>
<accession>A0A066TRL9</accession>
<dbReference type="PANTHER" id="PTHR31435">
    <property type="entry name" value="PROTEIN NATD1"/>
    <property type="match status" value="1"/>
</dbReference>
<dbReference type="SUPFAM" id="SSF55729">
    <property type="entry name" value="Acyl-CoA N-acyltransferases (Nat)"/>
    <property type="match status" value="1"/>
</dbReference>
<reference evidence="2 3" key="1">
    <citation type="submission" date="2014-05" db="EMBL/GenBank/DDBJ databases">
        <title>Draft genome sequence of Amycolatopsis rifamycinica DSM 46095.</title>
        <authorList>
            <person name="Lal R."/>
            <person name="Saxena A."/>
            <person name="Kumari R."/>
            <person name="Mukherjee U."/>
            <person name="Singh P."/>
            <person name="Sangwan N."/>
            <person name="Mahato N.K."/>
        </authorList>
    </citation>
    <scope>NUCLEOTIDE SEQUENCE [LARGE SCALE GENOMIC DNA]</scope>
    <source>
        <strain evidence="2 3">DSM 46095</strain>
    </source>
</reference>
<dbReference type="PANTHER" id="PTHR31435:SF10">
    <property type="entry name" value="BSR4717 PROTEIN"/>
    <property type="match status" value="1"/>
</dbReference>
<dbReference type="GO" id="GO:0016740">
    <property type="term" value="F:transferase activity"/>
    <property type="evidence" value="ECO:0007669"/>
    <property type="project" value="UniProtKB-KW"/>
</dbReference>
<evidence type="ECO:0000313" key="3">
    <source>
        <dbReference type="Proteomes" id="UP000027345"/>
    </source>
</evidence>
<sequence length="98" mass="10804">MTDENRVADNPDENRYELWAGEKLAGIAQYDRRGDLTVFTHTEVDDAFAGQGLGKVLAAGALDDVVARGGTIVPVCPFIAGYLKKHSGYEDHVRWPRE</sequence>
<dbReference type="Gene3D" id="3.40.630.30">
    <property type="match status" value="1"/>
</dbReference>
<dbReference type="InterPro" id="IPR016181">
    <property type="entry name" value="Acyl_CoA_acyltransferase"/>
</dbReference>
<dbReference type="eggNOG" id="COG2388">
    <property type="taxonomic scope" value="Bacteria"/>
</dbReference>
<organism evidence="2 3">
    <name type="scientific">Amycolatopsis rifamycinica</name>
    <dbReference type="NCBI Taxonomy" id="287986"/>
    <lineage>
        <taxon>Bacteria</taxon>
        <taxon>Bacillati</taxon>
        <taxon>Actinomycetota</taxon>
        <taxon>Actinomycetes</taxon>
        <taxon>Pseudonocardiales</taxon>
        <taxon>Pseudonocardiaceae</taxon>
        <taxon>Amycolatopsis</taxon>
    </lineage>
</organism>